<dbReference type="Gene3D" id="3.40.190.10">
    <property type="entry name" value="Periplasmic binding protein-like II"/>
    <property type="match status" value="2"/>
</dbReference>
<dbReference type="SUPFAM" id="SSF53850">
    <property type="entry name" value="Periplasmic binding protein-like II"/>
    <property type="match status" value="1"/>
</dbReference>
<evidence type="ECO:0000313" key="10">
    <source>
        <dbReference type="EMBL" id="SDP71484.1"/>
    </source>
</evidence>
<dbReference type="InterPro" id="IPR018313">
    <property type="entry name" value="SBP_3_CS"/>
</dbReference>
<proteinExistence type="inferred from homology"/>
<evidence type="ECO:0000256" key="2">
    <source>
        <dbReference type="ARBA" id="ARBA00010333"/>
    </source>
</evidence>
<keyword evidence="11" id="KW-1185">Reference proteome</keyword>
<name>A0A1H0UZE6_9BACI</name>
<dbReference type="GO" id="GO:0030313">
    <property type="term" value="C:cell envelope"/>
    <property type="evidence" value="ECO:0007669"/>
    <property type="project" value="UniProtKB-SubCell"/>
</dbReference>
<comment type="subcellular location">
    <subcellularLocation>
        <location evidence="1">Cell envelope</location>
    </subcellularLocation>
</comment>
<dbReference type="PROSITE" id="PS01039">
    <property type="entry name" value="SBP_BACTERIAL_3"/>
    <property type="match status" value="1"/>
</dbReference>
<dbReference type="Pfam" id="PF00497">
    <property type="entry name" value="SBP_bac_3"/>
    <property type="match status" value="1"/>
</dbReference>
<dbReference type="GO" id="GO:0015276">
    <property type="term" value="F:ligand-gated monoatomic ion channel activity"/>
    <property type="evidence" value="ECO:0007669"/>
    <property type="project" value="InterPro"/>
</dbReference>
<keyword evidence="3 7" id="KW-0732">Signal</keyword>
<comment type="similarity">
    <text evidence="2 6">Belongs to the bacterial solute-binding protein 3 family.</text>
</comment>
<dbReference type="SMART" id="SM00079">
    <property type="entry name" value="PBPe"/>
    <property type="match status" value="1"/>
</dbReference>
<dbReference type="InterPro" id="IPR001638">
    <property type="entry name" value="Solute-binding_3/MltF_N"/>
</dbReference>
<feature type="chain" id="PRO_5038989426" evidence="7">
    <location>
        <begin position="19"/>
        <end position="274"/>
    </location>
</feature>
<feature type="domain" description="Solute-binding protein family 3/N-terminal" evidence="8">
    <location>
        <begin position="42"/>
        <end position="264"/>
    </location>
</feature>
<dbReference type="EMBL" id="FNJU01000005">
    <property type="protein sequence ID" value="SDP71484.1"/>
    <property type="molecule type" value="Genomic_DNA"/>
</dbReference>
<evidence type="ECO:0000259" key="9">
    <source>
        <dbReference type="SMART" id="SM00079"/>
    </source>
</evidence>
<dbReference type="PANTHER" id="PTHR35936:SF17">
    <property type="entry name" value="ARGININE-BINDING EXTRACELLULAR PROTEIN ARTP"/>
    <property type="match status" value="1"/>
</dbReference>
<keyword evidence="5" id="KW-0449">Lipoprotein</keyword>
<dbReference type="InterPro" id="IPR001320">
    <property type="entry name" value="Iontro_rcpt_C"/>
</dbReference>
<feature type="domain" description="Ionotropic glutamate receptor C-terminal" evidence="9">
    <location>
        <begin position="42"/>
        <end position="263"/>
    </location>
</feature>
<keyword evidence="4" id="KW-0564">Palmitate</keyword>
<evidence type="ECO:0000256" key="1">
    <source>
        <dbReference type="ARBA" id="ARBA00004196"/>
    </source>
</evidence>
<sequence length="274" mass="29907">MKKGLLLVLTSIMLLIIAACGTSGEGTGSDAEGENEGEASKTLRVVTDAAYAPFEYLEGDKVVGFDIDFINAVADEAGIDIKVENVGWDAVLIETEKGTSDLGVSAITINEERKKSYDFTVPYFLSTNKILVNKDSDIKSAKDLEGRVVAVQNATTGQVAIEKIVGENNPDVKKFENTNLAIMELLSGGAEAVVADNTVIEAYVENNPDKDLMVIEDPTNFEAEYYGIMFPKDSEYLEEFNTALKAILENGTYAKIYKEWFGSEPDVQILIDQQ</sequence>
<dbReference type="AlphaFoldDB" id="A0A1H0UZE6"/>
<evidence type="ECO:0000259" key="8">
    <source>
        <dbReference type="SMART" id="SM00062"/>
    </source>
</evidence>
<gene>
    <name evidence="10" type="ORF">SAMN05216565_105266</name>
</gene>
<dbReference type="PANTHER" id="PTHR35936">
    <property type="entry name" value="MEMBRANE-BOUND LYTIC MUREIN TRANSGLYCOSYLASE F"/>
    <property type="match status" value="1"/>
</dbReference>
<evidence type="ECO:0000313" key="11">
    <source>
        <dbReference type="Proteomes" id="UP000199159"/>
    </source>
</evidence>
<feature type="signal peptide" evidence="7">
    <location>
        <begin position="1"/>
        <end position="18"/>
    </location>
</feature>
<accession>A0A1H0UZE6</accession>
<dbReference type="SMART" id="SM00062">
    <property type="entry name" value="PBPb"/>
    <property type="match status" value="1"/>
</dbReference>
<dbReference type="CDD" id="cd13624">
    <property type="entry name" value="PBP2_Arg_Lys_His"/>
    <property type="match status" value="1"/>
</dbReference>
<evidence type="ECO:0000256" key="6">
    <source>
        <dbReference type="RuleBase" id="RU003744"/>
    </source>
</evidence>
<dbReference type="PROSITE" id="PS51257">
    <property type="entry name" value="PROKAR_LIPOPROTEIN"/>
    <property type="match status" value="1"/>
</dbReference>
<dbReference type="GO" id="GO:0016020">
    <property type="term" value="C:membrane"/>
    <property type="evidence" value="ECO:0007669"/>
    <property type="project" value="InterPro"/>
</dbReference>
<evidence type="ECO:0000256" key="7">
    <source>
        <dbReference type="SAM" id="SignalP"/>
    </source>
</evidence>
<dbReference type="OrthoDB" id="9774451at2"/>
<evidence type="ECO:0000256" key="5">
    <source>
        <dbReference type="ARBA" id="ARBA00023288"/>
    </source>
</evidence>
<dbReference type="RefSeq" id="WP_090854752.1">
    <property type="nucleotide sequence ID" value="NZ_FNJU01000005.1"/>
</dbReference>
<organism evidence="10 11">
    <name type="scientific">Litchfieldia salsa</name>
    <dbReference type="NCBI Taxonomy" id="930152"/>
    <lineage>
        <taxon>Bacteria</taxon>
        <taxon>Bacillati</taxon>
        <taxon>Bacillota</taxon>
        <taxon>Bacilli</taxon>
        <taxon>Bacillales</taxon>
        <taxon>Bacillaceae</taxon>
        <taxon>Litchfieldia</taxon>
    </lineage>
</organism>
<dbReference type="Proteomes" id="UP000199159">
    <property type="component" value="Unassembled WGS sequence"/>
</dbReference>
<dbReference type="STRING" id="930152.SAMN05216565_105266"/>
<evidence type="ECO:0000256" key="3">
    <source>
        <dbReference type="ARBA" id="ARBA00022729"/>
    </source>
</evidence>
<protein>
    <submittedName>
        <fullName evidence="10">Polar amino acid transport system substrate-binding protein</fullName>
    </submittedName>
</protein>
<evidence type="ECO:0000256" key="4">
    <source>
        <dbReference type="ARBA" id="ARBA00023139"/>
    </source>
</evidence>
<reference evidence="11" key="1">
    <citation type="submission" date="2016-10" db="EMBL/GenBank/DDBJ databases">
        <authorList>
            <person name="Varghese N."/>
            <person name="Submissions S."/>
        </authorList>
    </citation>
    <scope>NUCLEOTIDE SEQUENCE [LARGE SCALE GENOMIC DNA]</scope>
    <source>
        <strain evidence="11">IBRC-M10078</strain>
    </source>
</reference>